<dbReference type="Gene3D" id="3.30.1330.20">
    <property type="entry name" value="Tubulin/FtsZ, C-terminal domain"/>
    <property type="match status" value="1"/>
</dbReference>
<dbReference type="SUPFAM" id="SSF52490">
    <property type="entry name" value="Tubulin nucleotide-binding domain-like"/>
    <property type="match status" value="1"/>
</dbReference>
<organism evidence="9 10">
    <name type="scientific">Haloferax volcanii</name>
    <name type="common">Halobacterium volcanii</name>
    <dbReference type="NCBI Taxonomy" id="2246"/>
    <lineage>
        <taxon>Archaea</taxon>
        <taxon>Methanobacteriati</taxon>
        <taxon>Methanobacteriota</taxon>
        <taxon>Stenosarchaea group</taxon>
        <taxon>Halobacteria</taxon>
        <taxon>Halobacteriales</taxon>
        <taxon>Haloferacaceae</taxon>
        <taxon>Haloferax</taxon>
    </lineage>
</organism>
<reference evidence="9 10" key="1">
    <citation type="submission" date="2019-07" db="EMBL/GenBank/DDBJ databases">
        <title>Draft genome sequence of Haloferax volcanii SS0101, isolated from salt farm in Samut Sakhon, Thailand.</title>
        <authorList>
            <person name="Wanthongcharoen S."/>
            <person name="Yamprayoonswat W."/>
            <person name="Ruangsuj P."/>
            <person name="Thongpramul N."/>
            <person name="Jumpathong W."/>
            <person name="Sittihan S."/>
            <person name="Kanjanavas P."/>
            <person name="Yasawong M."/>
        </authorList>
    </citation>
    <scope>NUCLEOTIDE SEQUENCE [LARGE SCALE GENOMIC DNA]</scope>
    <source>
        <strain evidence="9 10">SS0101</strain>
    </source>
</reference>
<evidence type="ECO:0000313" key="10">
    <source>
        <dbReference type="Proteomes" id="UP000320212"/>
    </source>
</evidence>
<dbReference type="AlphaFoldDB" id="A0A558G1A0"/>
<name>A0A558G1A0_HALVO</name>
<dbReference type="EMBL" id="VMTR01000212">
    <property type="protein sequence ID" value="TVT91506.1"/>
    <property type="molecule type" value="Genomic_DNA"/>
</dbReference>
<evidence type="ECO:0000313" key="8">
    <source>
        <dbReference type="EMBL" id="NLV03645.1"/>
    </source>
</evidence>
<dbReference type="GO" id="GO:0051301">
    <property type="term" value="P:cell division"/>
    <property type="evidence" value="ECO:0007669"/>
    <property type="project" value="UniProtKB-KW"/>
</dbReference>
<comment type="similarity">
    <text evidence="1 6">Belongs to the CetZ family.</text>
</comment>
<proteinExistence type="inferred from homology"/>
<dbReference type="Pfam" id="PF21011">
    <property type="entry name" value="CetZ_C"/>
    <property type="match status" value="1"/>
</dbReference>
<dbReference type="GO" id="GO:0032153">
    <property type="term" value="C:cell division site"/>
    <property type="evidence" value="ECO:0007669"/>
    <property type="project" value="TreeGrafter"/>
</dbReference>
<dbReference type="InterPro" id="IPR037103">
    <property type="entry name" value="Tubulin/FtsZ-like_C"/>
</dbReference>
<dbReference type="EMBL" id="WOWC01000001">
    <property type="protein sequence ID" value="NLV03645.1"/>
    <property type="molecule type" value="Genomic_DNA"/>
</dbReference>
<dbReference type="SMART" id="SM00864">
    <property type="entry name" value="Tubulin"/>
    <property type="match status" value="1"/>
</dbReference>
<dbReference type="GO" id="GO:0008360">
    <property type="term" value="P:regulation of cell shape"/>
    <property type="evidence" value="ECO:0007669"/>
    <property type="project" value="UniProtKB-UniRule"/>
</dbReference>
<feature type="binding site" evidence="6">
    <location>
        <begin position="110"/>
        <end position="112"/>
    </location>
    <ligand>
        <name>GTP</name>
        <dbReference type="ChEBI" id="CHEBI:37565"/>
    </ligand>
</feature>
<dbReference type="Gene3D" id="3.40.50.1440">
    <property type="entry name" value="Tubulin/FtsZ, GTPase domain"/>
    <property type="match status" value="1"/>
</dbReference>
<dbReference type="PANTHER" id="PTHR30314">
    <property type="entry name" value="CELL DIVISION PROTEIN FTSZ-RELATED"/>
    <property type="match status" value="1"/>
</dbReference>
<evidence type="ECO:0000256" key="1">
    <source>
        <dbReference type="ARBA" id="ARBA00006877"/>
    </source>
</evidence>
<comment type="caution">
    <text evidence="9">The sequence shown here is derived from an EMBL/GenBank/DDBJ whole genome shotgun (WGS) entry which is preliminary data.</text>
</comment>
<evidence type="ECO:0000313" key="9">
    <source>
        <dbReference type="EMBL" id="TVT91506.1"/>
    </source>
</evidence>
<dbReference type="GO" id="GO:0005737">
    <property type="term" value="C:cytoplasm"/>
    <property type="evidence" value="ECO:0007669"/>
    <property type="project" value="UniProtKB-SubCell"/>
</dbReference>
<accession>A0A847TRH0</accession>
<dbReference type="PANTHER" id="PTHR30314:SF10">
    <property type="entry name" value="TUBULIN-LIKE PROTEIN CETZ"/>
    <property type="match status" value="1"/>
</dbReference>
<dbReference type="InterPro" id="IPR032907">
    <property type="entry name" value="CetZ"/>
</dbReference>
<dbReference type="Proteomes" id="UP000619835">
    <property type="component" value="Unassembled WGS sequence"/>
</dbReference>
<comment type="subcellular location">
    <subcellularLocation>
        <location evidence="6">Cytoplasm</location>
    </subcellularLocation>
</comment>
<dbReference type="InterPro" id="IPR045061">
    <property type="entry name" value="FtsZ/CetZ"/>
</dbReference>
<evidence type="ECO:0000256" key="3">
    <source>
        <dbReference type="ARBA" id="ARBA00022741"/>
    </source>
</evidence>
<protein>
    <recommendedName>
        <fullName evidence="6">Tubulin-like protein CetZ</fullName>
    </recommendedName>
</protein>
<evidence type="ECO:0000256" key="5">
    <source>
        <dbReference type="ARBA" id="ARBA00023134"/>
    </source>
</evidence>
<keyword evidence="4 6" id="KW-0133">Cell shape</keyword>
<dbReference type="Proteomes" id="UP000320212">
    <property type="component" value="Unassembled WGS sequence"/>
</dbReference>
<keyword evidence="9" id="KW-0131">Cell cycle</keyword>
<evidence type="ECO:0000256" key="4">
    <source>
        <dbReference type="ARBA" id="ARBA00022960"/>
    </source>
</evidence>
<keyword evidence="2 6" id="KW-0963">Cytoplasm</keyword>
<evidence type="ECO:0000256" key="6">
    <source>
        <dbReference type="HAMAP-Rule" id="MF_01946"/>
    </source>
</evidence>
<comment type="caution">
    <text evidence="6">Lacks conserved residue(s) required for the propagation of feature annotation.</text>
</comment>
<dbReference type="Pfam" id="PF00091">
    <property type="entry name" value="Tubulin"/>
    <property type="match status" value="1"/>
</dbReference>
<comment type="function">
    <text evidence="6">Involved in cell shape control.</text>
</comment>
<evidence type="ECO:0000259" key="7">
    <source>
        <dbReference type="SMART" id="SM00864"/>
    </source>
</evidence>
<dbReference type="GO" id="GO:0005525">
    <property type="term" value="F:GTP binding"/>
    <property type="evidence" value="ECO:0007669"/>
    <property type="project" value="UniProtKB-UniRule"/>
</dbReference>
<dbReference type="GeneID" id="300252660"/>
<dbReference type="CDD" id="cd02202">
    <property type="entry name" value="CetZ_tubulin-like"/>
    <property type="match status" value="1"/>
</dbReference>
<keyword evidence="5 6" id="KW-0342">GTP-binding</keyword>
<dbReference type="HAMAP" id="MF_01946">
    <property type="entry name" value="CetZ"/>
    <property type="match status" value="1"/>
</dbReference>
<keyword evidence="3 6" id="KW-0547">Nucleotide-binding</keyword>
<evidence type="ECO:0000256" key="2">
    <source>
        <dbReference type="ARBA" id="ARBA00022490"/>
    </source>
</evidence>
<gene>
    <name evidence="6" type="primary">cetZ</name>
    <name evidence="9" type="ORF">FQA18_17515</name>
    <name evidence="8" type="ORF">GOC85_13825</name>
</gene>
<accession>A0A558G1A0</accession>
<dbReference type="InterPro" id="IPR048737">
    <property type="entry name" value="CetZ_C"/>
</dbReference>
<dbReference type="InterPro" id="IPR003008">
    <property type="entry name" value="Tubulin_FtsZ_GTPase"/>
</dbReference>
<keyword evidence="9" id="KW-0132">Cell division</keyword>
<sequence>MNVFCFGAGKAGGRVVEQLLEYERQRKPDFISGAAACDTTAADLDALELIPEDARVLFGATETNGQGFDGDAERGAAAAADEHRKLLEPTDDAPIAASDAFVVCAGLGGGTGGPTAAVLAERLSEVYDQPVYGVGIFSTATTDQQRASNTLRSLRQLVSKTDHVFGFDTAAWVKNEDEPISDETYDTLNAELARRLGTLFAAGEVTTADDVGASVVDASEIMNTLRGGGLATLGYSERPLPPRDTSVVGRLKRLVGDDAESVDQIDSLNRITTQTREAVRGQLTLSCDIGSASRGLLVITGRPAWLNRDAISQNQGWIEEQTGSLEVRNGDDPRPDADALSVLVLLGGINPTAQLTALQAVADAGDSGDA</sequence>
<dbReference type="GO" id="GO:0003924">
    <property type="term" value="F:GTPase activity"/>
    <property type="evidence" value="ECO:0007669"/>
    <property type="project" value="InterPro"/>
</dbReference>
<reference evidence="8" key="2">
    <citation type="submission" date="2019-12" db="EMBL/GenBank/DDBJ databases">
        <title>Haloferax alexandrinus strain pws11.</title>
        <authorList>
            <person name="Verma D.K."/>
            <person name="Gopal K."/>
            <person name="Prasad E.S."/>
        </authorList>
    </citation>
    <scope>NUCLEOTIDE SEQUENCE</scope>
    <source>
        <strain evidence="8">Pws11</strain>
    </source>
</reference>
<feature type="binding site" evidence="6">
    <location>
        <position position="189"/>
    </location>
    <ligand>
        <name>GTP</name>
        <dbReference type="ChEBI" id="CHEBI:37565"/>
    </ligand>
</feature>
<feature type="domain" description="Tubulin/FtsZ GTPase" evidence="7">
    <location>
        <begin position="2"/>
        <end position="207"/>
    </location>
</feature>
<dbReference type="InterPro" id="IPR036525">
    <property type="entry name" value="Tubulin/FtsZ_GTPase_sf"/>
</dbReference>
<dbReference type="RefSeq" id="WP_006601223.1">
    <property type="nucleotide sequence ID" value="NZ_CP191799.1"/>
</dbReference>